<dbReference type="Proteomes" id="UP000485058">
    <property type="component" value="Unassembled WGS sequence"/>
</dbReference>
<accession>A0A699YKT7</accession>
<dbReference type="AlphaFoldDB" id="A0A699YKT7"/>
<protein>
    <submittedName>
        <fullName evidence="1">Uncharacterized protein</fullName>
    </submittedName>
</protein>
<gene>
    <name evidence="1" type="ORF">HaLaN_01243</name>
</gene>
<feature type="non-terminal residue" evidence="1">
    <location>
        <position position="1"/>
    </location>
</feature>
<evidence type="ECO:0000313" key="2">
    <source>
        <dbReference type="Proteomes" id="UP000485058"/>
    </source>
</evidence>
<comment type="caution">
    <text evidence="1">The sequence shown here is derived from an EMBL/GenBank/DDBJ whole genome shotgun (WGS) entry which is preliminary data.</text>
</comment>
<sequence length="75" mass="8124">VGSNPSRPPSACCRARVQLRCSPLLLSWRGCWTRALDGRSRGVLKPIFASSARVVMGQTSCTALEIHGSAQRKLD</sequence>
<name>A0A699YKT7_HAELA</name>
<dbReference type="EMBL" id="BLLF01000046">
    <property type="protein sequence ID" value="GFH06589.1"/>
    <property type="molecule type" value="Genomic_DNA"/>
</dbReference>
<evidence type="ECO:0000313" key="1">
    <source>
        <dbReference type="EMBL" id="GFH06589.1"/>
    </source>
</evidence>
<organism evidence="1 2">
    <name type="scientific">Haematococcus lacustris</name>
    <name type="common">Green alga</name>
    <name type="synonym">Haematococcus pluvialis</name>
    <dbReference type="NCBI Taxonomy" id="44745"/>
    <lineage>
        <taxon>Eukaryota</taxon>
        <taxon>Viridiplantae</taxon>
        <taxon>Chlorophyta</taxon>
        <taxon>core chlorophytes</taxon>
        <taxon>Chlorophyceae</taxon>
        <taxon>CS clade</taxon>
        <taxon>Chlamydomonadales</taxon>
        <taxon>Haematococcaceae</taxon>
        <taxon>Haematococcus</taxon>
    </lineage>
</organism>
<reference evidence="1 2" key="1">
    <citation type="submission" date="2020-02" db="EMBL/GenBank/DDBJ databases">
        <title>Draft genome sequence of Haematococcus lacustris strain NIES-144.</title>
        <authorList>
            <person name="Morimoto D."/>
            <person name="Nakagawa S."/>
            <person name="Yoshida T."/>
            <person name="Sawayama S."/>
        </authorList>
    </citation>
    <scope>NUCLEOTIDE SEQUENCE [LARGE SCALE GENOMIC DNA]</scope>
    <source>
        <strain evidence="1 2">NIES-144</strain>
    </source>
</reference>
<proteinExistence type="predicted"/>
<keyword evidence="2" id="KW-1185">Reference proteome</keyword>